<protein>
    <recommendedName>
        <fullName evidence="3">Competence protein</fullName>
    </recommendedName>
</protein>
<reference evidence="1 2" key="1">
    <citation type="submission" date="2018-08" db="EMBL/GenBank/DDBJ databases">
        <title>Lysinibacillus sp. YLB-03 draft genome sequence.</title>
        <authorList>
            <person name="Yu L."/>
        </authorList>
    </citation>
    <scope>NUCLEOTIDE SEQUENCE [LARGE SCALE GENOMIC DNA]</scope>
    <source>
        <strain evidence="1 2">YLB-03</strain>
    </source>
</reference>
<evidence type="ECO:0008006" key="3">
    <source>
        <dbReference type="Google" id="ProtNLM"/>
    </source>
</evidence>
<dbReference type="InterPro" id="IPR010461">
    <property type="entry name" value="ComK"/>
</dbReference>
<dbReference type="Proteomes" id="UP000265692">
    <property type="component" value="Unassembled WGS sequence"/>
</dbReference>
<dbReference type="OrthoDB" id="2417337at2"/>
<gene>
    <name evidence="1" type="ORF">D1B33_03345</name>
</gene>
<evidence type="ECO:0000313" key="1">
    <source>
        <dbReference type="EMBL" id="RHW39898.1"/>
    </source>
</evidence>
<accession>A0A396SHX4</accession>
<dbReference type="Pfam" id="PF06338">
    <property type="entry name" value="ComK"/>
    <property type="match status" value="1"/>
</dbReference>
<sequence length="179" mass="20855">MRRRVFNLDNVNVVNSYHISFNTYLIEPMQHGKKLYSRVYDKNGEYLVERKPLYIVRNSCNVLGSNYNNARTLAKHFFGKEKHKLPIVVSHDYGIPNVFFPLLSPASPNNVWIGLHAIINIRRLQDFTEVTLKNGKEYILQINYASFCAQYVCATMLQKYAANQRIVIQNELNQPLDED</sequence>
<keyword evidence="2" id="KW-1185">Reference proteome</keyword>
<name>A0A396SHX4_9BACL</name>
<proteinExistence type="predicted"/>
<dbReference type="AlphaFoldDB" id="A0A396SHX4"/>
<dbReference type="GO" id="GO:0030420">
    <property type="term" value="P:establishment of competence for transformation"/>
    <property type="evidence" value="ECO:0007669"/>
    <property type="project" value="InterPro"/>
</dbReference>
<organism evidence="1 2">
    <name type="scientific">Ureibacillus yapensis</name>
    <dbReference type="NCBI Taxonomy" id="2304605"/>
    <lineage>
        <taxon>Bacteria</taxon>
        <taxon>Bacillati</taxon>
        <taxon>Bacillota</taxon>
        <taxon>Bacilli</taxon>
        <taxon>Bacillales</taxon>
        <taxon>Caryophanaceae</taxon>
        <taxon>Ureibacillus</taxon>
    </lineage>
</organism>
<comment type="caution">
    <text evidence="1">The sequence shown here is derived from an EMBL/GenBank/DDBJ whole genome shotgun (WGS) entry which is preliminary data.</text>
</comment>
<evidence type="ECO:0000313" key="2">
    <source>
        <dbReference type="Proteomes" id="UP000265692"/>
    </source>
</evidence>
<dbReference type="EMBL" id="QWEI01000001">
    <property type="protein sequence ID" value="RHW39898.1"/>
    <property type="molecule type" value="Genomic_DNA"/>
</dbReference>